<name>A0ABT2EQ72_9BACT</name>
<keyword evidence="3" id="KW-1185">Reference proteome</keyword>
<evidence type="ECO:0000313" key="2">
    <source>
        <dbReference type="EMBL" id="MCS3920114.1"/>
    </source>
</evidence>
<dbReference type="EMBL" id="JANUCP010000004">
    <property type="protein sequence ID" value="MCS3920114.1"/>
    <property type="molecule type" value="Genomic_DNA"/>
</dbReference>
<feature type="transmembrane region" description="Helical" evidence="1">
    <location>
        <begin position="44"/>
        <end position="68"/>
    </location>
</feature>
<protein>
    <recommendedName>
        <fullName evidence="4">DUF1559 domain-containing protein</fullName>
    </recommendedName>
</protein>
<keyword evidence="1" id="KW-0472">Membrane</keyword>
<evidence type="ECO:0000256" key="1">
    <source>
        <dbReference type="SAM" id="Phobius"/>
    </source>
</evidence>
<dbReference type="RefSeq" id="WP_259097783.1">
    <property type="nucleotide sequence ID" value="NZ_CP130454.1"/>
</dbReference>
<keyword evidence="1" id="KW-0812">Transmembrane</keyword>
<comment type="caution">
    <text evidence="2">The sequence shown here is derived from an EMBL/GenBank/DDBJ whole genome shotgun (WGS) entry which is preliminary data.</text>
</comment>
<proteinExistence type="predicted"/>
<sequence>MDAFLLSLSHGPLAIVLPVLWLLSLPASIFAFKRLSKLPSVGALLSQVLVVVTELILTVFVFLGLVHFQCSREVAWQNRCIQNLRSISLAIAEYVQDWDERLPPAQRWADAISERHLQRDVMSQVFRCPKSSFPFGYAFNAFLDSVPVSQVDSLAETVLLFECDSSSPNAFGDQTNLSQRPRHLEGDIYAFVDGHAKWIRRSNVSNLRWKP</sequence>
<reference evidence="2 3" key="1">
    <citation type="submission" date="2022-08" db="EMBL/GenBank/DDBJ databases">
        <title>Bacterial and archaeal communities from various locations to study Microbial Dark Matter (Phase II).</title>
        <authorList>
            <person name="Stepanauskas R."/>
        </authorList>
    </citation>
    <scope>NUCLEOTIDE SEQUENCE [LARGE SCALE GENOMIC DNA]</scope>
    <source>
        <strain evidence="2 3">PD1</strain>
    </source>
</reference>
<accession>A0ABT2EQ72</accession>
<evidence type="ECO:0000313" key="3">
    <source>
        <dbReference type="Proteomes" id="UP001204798"/>
    </source>
</evidence>
<feature type="transmembrane region" description="Helical" evidence="1">
    <location>
        <begin position="12"/>
        <end position="32"/>
    </location>
</feature>
<keyword evidence="1" id="KW-1133">Transmembrane helix</keyword>
<dbReference type="Proteomes" id="UP001204798">
    <property type="component" value="Unassembled WGS sequence"/>
</dbReference>
<gene>
    <name evidence="2" type="ORF">M2350_002531</name>
</gene>
<organism evidence="2 3">
    <name type="scientific">Candidatus Fervidibacter sacchari</name>
    <dbReference type="NCBI Taxonomy" id="1448929"/>
    <lineage>
        <taxon>Bacteria</taxon>
        <taxon>Candidatus Fervidibacterota</taxon>
        <taxon>Candidatus Fervidibacter</taxon>
    </lineage>
</organism>
<evidence type="ECO:0008006" key="4">
    <source>
        <dbReference type="Google" id="ProtNLM"/>
    </source>
</evidence>